<evidence type="ECO:0000313" key="2">
    <source>
        <dbReference type="EMBL" id="UQX88098.1"/>
    </source>
</evidence>
<gene>
    <name evidence="2" type="ORF">M6D93_17655</name>
</gene>
<evidence type="ECO:0000313" key="3">
    <source>
        <dbReference type="Proteomes" id="UP001056336"/>
    </source>
</evidence>
<accession>A0ABY4QWS2</accession>
<dbReference type="RefSeq" id="WP_249771266.1">
    <property type="nucleotide sequence ID" value="NZ_CP097332.1"/>
</dbReference>
<dbReference type="Pfam" id="PF12770">
    <property type="entry name" value="CHAT"/>
    <property type="match status" value="1"/>
</dbReference>
<dbReference type="EMBL" id="CP097332">
    <property type="protein sequence ID" value="UQX88098.1"/>
    <property type="molecule type" value="Genomic_DNA"/>
</dbReference>
<dbReference type="InterPro" id="IPR024983">
    <property type="entry name" value="CHAT_dom"/>
</dbReference>
<dbReference type="Proteomes" id="UP001056336">
    <property type="component" value="Chromosome"/>
</dbReference>
<keyword evidence="3" id="KW-1185">Reference proteome</keyword>
<organism evidence="2 3">
    <name type="scientific">Jatrophihabitans telluris</name>
    <dbReference type="NCBI Taxonomy" id="2038343"/>
    <lineage>
        <taxon>Bacteria</taxon>
        <taxon>Bacillati</taxon>
        <taxon>Actinomycetota</taxon>
        <taxon>Actinomycetes</taxon>
        <taxon>Jatrophihabitantales</taxon>
        <taxon>Jatrophihabitantaceae</taxon>
        <taxon>Jatrophihabitans</taxon>
    </lineage>
</organism>
<proteinExistence type="predicted"/>
<sequence length="693" mass="77189">MLNDHVDLDLILRWSAAADGFDVTLIFDYPRTAQDYQEFVDKPLVLDLPRLDALRGDEQGYGNALTEMVFGEAQLRASFARSLGLAGRLPVHLRLFVDPRSDPAYQAVRWESLRDPESGNRLALSEGLRLSRYLNSSDWRQIAPHPREGDLSALIVVANPADLDDYVPAGTVLGQVDVARELAQAEAALAGMSITRLPDGAGRGPTLNAIVDALRAGTDVLYLVCHGTMHTGASELYLEDERGDTDLVAGEELVRRISEIGRLPAVAVLCSCQSAGPGDEYRAGDPEPLAGLGPQLSAAGVATVVAVQGNITMITAGKVLGKFFSELSADGLADRAMAVARGGVSDRPDWWMPVLYSRLRRGRSWYEPRFGGREHGLFSDLRTRIRQSECVPVVGSGVAAEGFMPTREALAHSWADRRQMPITPAGRGDLAKVAQYLAVDSGPDMPRTELKQYLHSYLKRRRSAQWPDLNWDAPLQELISEVGRRYRQEAGTDDLYAMLAALELPIYITTSWTNLLEDALAEADREPLTRFFDWHRRRFVEPDSRRRQNDSPTVEQPLVYHLFGALDRPDSVVLTEDDYFGWLRAWIKRVDKGADIPNCVKAALTFKPLLFLGYGLADWEFRVLFQSIKSFEGNDSLRDRGNVGVQVSPEALTIDLESAHDYLKEYFEEDRVEIYWGSCGDFLRDLHRVEVPS</sequence>
<evidence type="ECO:0000259" key="1">
    <source>
        <dbReference type="Pfam" id="PF12770"/>
    </source>
</evidence>
<protein>
    <submittedName>
        <fullName evidence="2">SIR2 family protein</fullName>
    </submittedName>
</protein>
<reference evidence="2" key="2">
    <citation type="submission" date="2022-05" db="EMBL/GenBank/DDBJ databases">
        <authorList>
            <person name="Kim J.-S."/>
            <person name="Lee K."/>
            <person name="Suh M."/>
            <person name="Eom M."/>
            <person name="Kim J.-S."/>
            <person name="Kim D.-S."/>
            <person name="Ko S.-H."/>
            <person name="Shin Y."/>
            <person name="Lee J.-S."/>
        </authorList>
    </citation>
    <scope>NUCLEOTIDE SEQUENCE</scope>
    <source>
        <strain evidence="2">N237</strain>
    </source>
</reference>
<name>A0ABY4QWS2_9ACTN</name>
<feature type="domain" description="CHAT" evidence="1">
    <location>
        <begin position="61"/>
        <end position="345"/>
    </location>
</feature>
<dbReference type="Pfam" id="PF13289">
    <property type="entry name" value="SIR2_2"/>
    <property type="match status" value="1"/>
</dbReference>
<reference evidence="2" key="1">
    <citation type="journal article" date="2018" name="Int. J. Syst. Evol. Microbiol.">
        <title>Jatrophihabitans telluris sp. nov., isolated from sediment soil of lava forest wetlands and the emended description of the genus Jatrophihabitans.</title>
        <authorList>
            <person name="Lee K.C."/>
            <person name="Suh M.K."/>
            <person name="Eom M.K."/>
            <person name="Kim K.K."/>
            <person name="Kim J.S."/>
            <person name="Kim D.S."/>
            <person name="Ko S.H."/>
            <person name="Shin Y.K."/>
            <person name="Lee J.S."/>
        </authorList>
    </citation>
    <scope>NUCLEOTIDE SEQUENCE</scope>
    <source>
        <strain evidence="2">N237</strain>
    </source>
</reference>